<accession>A0ABN2VUN4</accession>
<dbReference type="SUPFAM" id="SSF144091">
    <property type="entry name" value="Rhomboid-like"/>
    <property type="match status" value="1"/>
</dbReference>
<organism evidence="7 8">
    <name type="scientific">Aeromicrobium halocynthiae</name>
    <dbReference type="NCBI Taxonomy" id="560557"/>
    <lineage>
        <taxon>Bacteria</taxon>
        <taxon>Bacillati</taxon>
        <taxon>Actinomycetota</taxon>
        <taxon>Actinomycetes</taxon>
        <taxon>Propionibacteriales</taxon>
        <taxon>Nocardioidaceae</taxon>
        <taxon>Aeromicrobium</taxon>
    </lineage>
</organism>
<comment type="subcellular location">
    <subcellularLocation>
        <location evidence="1">Membrane</location>
        <topology evidence="1">Multi-pass membrane protein</topology>
    </subcellularLocation>
</comment>
<evidence type="ECO:0000256" key="4">
    <source>
        <dbReference type="ARBA" id="ARBA00023136"/>
    </source>
</evidence>
<protein>
    <recommendedName>
        <fullName evidence="6">Peptidase S54 rhomboid domain-containing protein</fullName>
    </recommendedName>
</protein>
<dbReference type="Proteomes" id="UP001501480">
    <property type="component" value="Unassembled WGS sequence"/>
</dbReference>
<gene>
    <name evidence="7" type="ORF">GCM10009821_08370</name>
</gene>
<feature type="transmembrane region" description="Helical" evidence="5">
    <location>
        <begin position="111"/>
        <end position="132"/>
    </location>
</feature>
<feature type="transmembrane region" description="Helical" evidence="5">
    <location>
        <begin position="52"/>
        <end position="80"/>
    </location>
</feature>
<reference evidence="7 8" key="1">
    <citation type="journal article" date="2019" name="Int. J. Syst. Evol. Microbiol.">
        <title>The Global Catalogue of Microorganisms (GCM) 10K type strain sequencing project: providing services to taxonomists for standard genome sequencing and annotation.</title>
        <authorList>
            <consortium name="The Broad Institute Genomics Platform"/>
            <consortium name="The Broad Institute Genome Sequencing Center for Infectious Disease"/>
            <person name="Wu L."/>
            <person name="Ma J."/>
        </authorList>
    </citation>
    <scope>NUCLEOTIDE SEQUENCE [LARGE SCALE GENOMIC DNA]</scope>
    <source>
        <strain evidence="7 8">JCM 15749</strain>
    </source>
</reference>
<comment type="caution">
    <text evidence="7">The sequence shown here is derived from an EMBL/GenBank/DDBJ whole genome shotgun (WGS) entry which is preliminary data.</text>
</comment>
<dbReference type="EMBL" id="BAAAPY010000002">
    <property type="protein sequence ID" value="GAA2072595.1"/>
    <property type="molecule type" value="Genomic_DNA"/>
</dbReference>
<dbReference type="InterPro" id="IPR035952">
    <property type="entry name" value="Rhomboid-like_sf"/>
</dbReference>
<dbReference type="RefSeq" id="WP_344324812.1">
    <property type="nucleotide sequence ID" value="NZ_BAAAPY010000002.1"/>
</dbReference>
<feature type="transmembrane region" description="Helical" evidence="5">
    <location>
        <begin position="87"/>
        <end position="105"/>
    </location>
</feature>
<name>A0ABN2VUN4_9ACTN</name>
<evidence type="ECO:0000256" key="3">
    <source>
        <dbReference type="ARBA" id="ARBA00022989"/>
    </source>
</evidence>
<evidence type="ECO:0000259" key="6">
    <source>
        <dbReference type="Pfam" id="PF01694"/>
    </source>
</evidence>
<keyword evidence="8" id="KW-1185">Reference proteome</keyword>
<feature type="domain" description="Peptidase S54 rhomboid" evidence="6">
    <location>
        <begin position="52"/>
        <end position="182"/>
    </location>
</feature>
<evidence type="ECO:0000256" key="5">
    <source>
        <dbReference type="SAM" id="Phobius"/>
    </source>
</evidence>
<feature type="transmembrane region" description="Helical" evidence="5">
    <location>
        <begin position="12"/>
        <end position="32"/>
    </location>
</feature>
<proteinExistence type="predicted"/>
<feature type="transmembrane region" description="Helical" evidence="5">
    <location>
        <begin position="163"/>
        <end position="182"/>
    </location>
</feature>
<evidence type="ECO:0000313" key="8">
    <source>
        <dbReference type="Proteomes" id="UP001501480"/>
    </source>
</evidence>
<dbReference type="InterPro" id="IPR022764">
    <property type="entry name" value="Peptidase_S54_rhomboid_dom"/>
</dbReference>
<sequence>MQLTQGAPRRAAFTIGWFVAILWVLEIVDAVLPARLDAYGIRPRDTGALEGIVLAPLLHLGFGHLIGNTVPLLVMGFFLALSGLRTFVSVTAIIWLTSGIGVWVVGQGGTVHIGASGLVFGYLVHLAVRGLVTRDGAQIVLGGIMVVVYGGMLWGVLPGAVGISWEAHLFGALGGLLAAFVVPDAPRRARREPPPAWA</sequence>
<evidence type="ECO:0000313" key="7">
    <source>
        <dbReference type="EMBL" id="GAA2072595.1"/>
    </source>
</evidence>
<dbReference type="Pfam" id="PF01694">
    <property type="entry name" value="Rhomboid"/>
    <property type="match status" value="1"/>
</dbReference>
<dbReference type="Gene3D" id="1.20.1540.10">
    <property type="entry name" value="Rhomboid-like"/>
    <property type="match status" value="1"/>
</dbReference>
<evidence type="ECO:0000256" key="1">
    <source>
        <dbReference type="ARBA" id="ARBA00004141"/>
    </source>
</evidence>
<evidence type="ECO:0000256" key="2">
    <source>
        <dbReference type="ARBA" id="ARBA00022692"/>
    </source>
</evidence>
<keyword evidence="3 5" id="KW-1133">Transmembrane helix</keyword>
<keyword evidence="2 5" id="KW-0812">Transmembrane</keyword>
<keyword evidence="4 5" id="KW-0472">Membrane</keyword>
<feature type="transmembrane region" description="Helical" evidence="5">
    <location>
        <begin position="139"/>
        <end position="157"/>
    </location>
</feature>